<evidence type="ECO:0000313" key="3">
    <source>
        <dbReference type="Proteomes" id="UP000587760"/>
    </source>
</evidence>
<dbReference type="PANTHER" id="PTHR31446">
    <property type="entry name" value="ACID PHOSPHATASE/VANADIUM-DEPENDENT HALOPEROXIDASE-RELATED PROTEIN"/>
    <property type="match status" value="1"/>
</dbReference>
<sequence length="152" mass="16445">MEFFANKMIWSAFWAMVIAQILKVVIILIFERRIDLQRIKETGGMPSSHSATVAALTTTCGILYGVGSPSFAICIVFGSLVIHDATGVRRAAGEHAVILNNLVAELSHLLEEGKNEKALKTLLGHTYPQVLAGTILGVIVGFLFSGLPEFSF</sequence>
<keyword evidence="1" id="KW-1133">Transmembrane helix</keyword>
<feature type="transmembrane region" description="Helical" evidence="1">
    <location>
        <begin position="12"/>
        <end position="30"/>
    </location>
</feature>
<comment type="caution">
    <text evidence="2">The sequence shown here is derived from an EMBL/GenBank/DDBJ whole genome shotgun (WGS) entry which is preliminary data.</text>
</comment>
<proteinExistence type="predicted"/>
<dbReference type="AlphaFoldDB" id="A0A841RCI7"/>
<keyword evidence="1" id="KW-0812">Transmembrane</keyword>
<dbReference type="RefSeq" id="WP_184747900.1">
    <property type="nucleotide sequence ID" value="NZ_JACHGJ010000007.1"/>
</dbReference>
<dbReference type="Proteomes" id="UP000587760">
    <property type="component" value="Unassembled WGS sequence"/>
</dbReference>
<feature type="transmembrane region" description="Helical" evidence="1">
    <location>
        <begin position="51"/>
        <end position="82"/>
    </location>
</feature>
<feature type="transmembrane region" description="Helical" evidence="1">
    <location>
        <begin position="127"/>
        <end position="147"/>
    </location>
</feature>
<organism evidence="2 3">
    <name type="scientific">Spirochaeta isovalerica</name>
    <dbReference type="NCBI Taxonomy" id="150"/>
    <lineage>
        <taxon>Bacteria</taxon>
        <taxon>Pseudomonadati</taxon>
        <taxon>Spirochaetota</taxon>
        <taxon>Spirochaetia</taxon>
        <taxon>Spirochaetales</taxon>
        <taxon>Spirochaetaceae</taxon>
        <taxon>Spirochaeta</taxon>
    </lineage>
</organism>
<evidence type="ECO:0000313" key="2">
    <source>
        <dbReference type="EMBL" id="MBB6481663.1"/>
    </source>
</evidence>
<dbReference type="EMBL" id="JACHGJ010000007">
    <property type="protein sequence ID" value="MBB6481663.1"/>
    <property type="molecule type" value="Genomic_DNA"/>
</dbReference>
<dbReference type="PANTHER" id="PTHR31446:SF29">
    <property type="entry name" value="ACID PHOSPHATASE_VANADIUM-DEPENDENT HALOPEROXIDASE-RELATED PROTEIN"/>
    <property type="match status" value="1"/>
</dbReference>
<protein>
    <recommendedName>
        <fullName evidence="4">Divergent PAP2 family protein</fullName>
    </recommendedName>
</protein>
<reference evidence="2 3" key="1">
    <citation type="submission" date="2020-08" db="EMBL/GenBank/DDBJ databases">
        <title>Genomic Encyclopedia of Type Strains, Phase IV (KMG-IV): sequencing the most valuable type-strain genomes for metagenomic binning, comparative biology and taxonomic classification.</title>
        <authorList>
            <person name="Goeker M."/>
        </authorList>
    </citation>
    <scope>NUCLEOTIDE SEQUENCE [LARGE SCALE GENOMIC DNA]</scope>
    <source>
        <strain evidence="2 3">DSM 2461</strain>
    </source>
</reference>
<dbReference type="InterPro" id="IPR003832">
    <property type="entry name" value="DUF212"/>
</dbReference>
<gene>
    <name evidence="2" type="ORF">HNR50_003343</name>
</gene>
<name>A0A841RCI7_9SPIO</name>
<accession>A0A841RCI7</accession>
<dbReference type="Pfam" id="PF02681">
    <property type="entry name" value="DUF212"/>
    <property type="match status" value="1"/>
</dbReference>
<keyword evidence="1" id="KW-0472">Membrane</keyword>
<evidence type="ECO:0000256" key="1">
    <source>
        <dbReference type="SAM" id="Phobius"/>
    </source>
</evidence>
<evidence type="ECO:0008006" key="4">
    <source>
        <dbReference type="Google" id="ProtNLM"/>
    </source>
</evidence>
<keyword evidence="3" id="KW-1185">Reference proteome</keyword>